<dbReference type="Gene3D" id="3.30.1600.10">
    <property type="entry name" value="SIR2/SIRT2 'Small Domain"/>
    <property type="match status" value="1"/>
</dbReference>
<feature type="region of interest" description="Disordered" evidence="9">
    <location>
        <begin position="875"/>
        <end position="898"/>
    </location>
</feature>
<sequence length="1199" mass="135070">METNKNYYSSLDTLNNTQKTNPIEEKINPKLRKNKNEKQSTSIKYLKRYNTINTISEYQHTPSKKNKIRNSICYTNNHNNLTTNLDCESKKEIANLISSIRKQNSYDAKASLFLPDEKENISSVKTKKSKKGKSSKKASNNNSHKTSNTANSDKSGESGKDNLKNESSSDLYNKDLQIINEDQSIFNAHHKNEIENHSQTPQKPMNLMVTKELENVDFGENSFSISNDNTLTAISSREEEESNNECYSKAITKKMDSNHECSESLKGSSVSSFTDSVETNETEETVSNESKPSSSKSILKQKKNNVINGAKKISNFRNKYLSRPIKYSMSSVFKCSVGALSSLFDLRVDDVFGIEDYNKEILKETTLKGIADYIKSNKARNIIILTGAGISTNAGIPDFRSPKTGLYSNLKKYNLPYPEAIFTLEYFKVNPEPFYHMARQFYPGYYKPTITHYFIKELQNRNLLLRNYTQNIDGLERICGIEDNKIVETHGSFNYAYCVGTKDKPSCRKTYDYKWLYSRLFPINKKFVIPRCERCNGLVKPAISFFGEPVPDRVSECAKEDFSKCDLLMVIGTSLKVEPLSRLVNEVAHNVPRLLINKTMVSAFESDKPQRRSSLSYNLDHFDIFNDPDDVEVIINRDVIALGNCDEICLKLASYLGFKNKLLQTFEKEKERLTQEVDLYSDIKKEIEEYIPSDNGSLHKDTTKDTFNPLENDNSTLTSNTTYTKEKISDGDSTSYVTTEEKLEIPSSHEKANYSDSNTEINFTQLKKKKSILRKSLPSLSKSSFLNSSEIENNIESTTGLSSHDKHISISTTTAVLEAEKRSSVSSSLVANAPSTVVYGTEKGNVKDNEQENYESASDQDNSSMIISYHELENEDDEFENDDQFKDSQDSLETSFRSENNSISDSLISVSSEESLDTISRRVSLPNKMLASTNYYHHSLNGGMNNQKSESNFDIEATMNYISNSISTTINNTQAAISTAIASSSALKDSLINEIKRNSIQTLLETKNMIINNNLTYSLTSISDNDTTATFSKEKNDVKSIENPTSEDSQFNEFKDCLPVGQDGCLEDSKTLLTLLEEEESQKSKVKDYKIKGIYTPSSEISQELVATPPKTKINNKLKMTMYLSPENSIDVENEIEEKEGDSDRFYSLPLETEVVQPSKKLKTTSLPESSSSSTYSSTSYSSYSLSSSSCSSPPLSSP</sequence>
<dbReference type="EMBL" id="MCFH01000015">
    <property type="protein sequence ID" value="ORX52593.1"/>
    <property type="molecule type" value="Genomic_DNA"/>
</dbReference>
<accession>A0A1Y1VCA1</accession>
<feature type="region of interest" description="Disordered" evidence="9">
    <location>
        <begin position="694"/>
        <end position="756"/>
    </location>
</feature>
<dbReference type="GO" id="GO:0005634">
    <property type="term" value="C:nucleus"/>
    <property type="evidence" value="ECO:0007669"/>
    <property type="project" value="TreeGrafter"/>
</dbReference>
<dbReference type="STRING" id="1754191.A0A1Y1VCA1"/>
<feature type="binding site" evidence="7">
    <location>
        <position position="498"/>
    </location>
    <ligand>
        <name>Zn(2+)</name>
        <dbReference type="ChEBI" id="CHEBI:29105"/>
    </ligand>
</feature>
<name>A0A1Y1VCA1_9FUNG</name>
<keyword evidence="3" id="KW-0808">Transferase</keyword>
<reference evidence="11 12" key="2">
    <citation type="submission" date="2016-08" db="EMBL/GenBank/DDBJ databases">
        <title>Pervasive Adenine N6-methylation of Active Genes in Fungi.</title>
        <authorList>
            <consortium name="DOE Joint Genome Institute"/>
            <person name="Mondo S.J."/>
            <person name="Dannebaum R.O."/>
            <person name="Kuo R.C."/>
            <person name="Labutti K."/>
            <person name="Haridas S."/>
            <person name="Kuo A."/>
            <person name="Salamov A."/>
            <person name="Ahrendt S.R."/>
            <person name="Lipzen A."/>
            <person name="Sullivan W."/>
            <person name="Andreopoulos W.B."/>
            <person name="Clum A."/>
            <person name="Lindquist E."/>
            <person name="Daum C."/>
            <person name="Ramamoorthy G.K."/>
            <person name="Gryganskyi A."/>
            <person name="Culley D."/>
            <person name="Magnuson J.K."/>
            <person name="James T.Y."/>
            <person name="O'Malley M.A."/>
            <person name="Stajich J.E."/>
            <person name="Spatafora J.W."/>
            <person name="Visel A."/>
            <person name="Grigoriev I.V."/>
        </authorList>
    </citation>
    <scope>NUCLEOTIDE SEQUENCE [LARGE SCALE GENOMIC DNA]</scope>
    <source>
        <strain evidence="12">finn</strain>
    </source>
</reference>
<feature type="binding site" evidence="7">
    <location>
        <position position="535"/>
    </location>
    <ligand>
        <name>Zn(2+)</name>
        <dbReference type="ChEBI" id="CHEBI:29105"/>
    </ligand>
</feature>
<dbReference type="Pfam" id="PF02146">
    <property type="entry name" value="SIR2"/>
    <property type="match status" value="1"/>
</dbReference>
<feature type="region of interest" description="Disordered" evidence="9">
    <location>
        <begin position="1157"/>
        <end position="1199"/>
    </location>
</feature>
<feature type="region of interest" description="Disordered" evidence="9">
    <location>
        <begin position="841"/>
        <end position="863"/>
    </location>
</feature>
<evidence type="ECO:0000259" key="10">
    <source>
        <dbReference type="PROSITE" id="PS50305"/>
    </source>
</evidence>
<feature type="compositionally biased region" description="Low complexity" evidence="9">
    <location>
        <begin position="1164"/>
        <end position="1199"/>
    </location>
</feature>
<dbReference type="GO" id="GO:0017136">
    <property type="term" value="F:histone deacetylase activity, NAD-dependent"/>
    <property type="evidence" value="ECO:0007669"/>
    <property type="project" value="TreeGrafter"/>
</dbReference>
<evidence type="ECO:0000256" key="8">
    <source>
        <dbReference type="SAM" id="Coils"/>
    </source>
</evidence>
<evidence type="ECO:0000256" key="2">
    <source>
        <dbReference type="ARBA" id="ARBA00006924"/>
    </source>
</evidence>
<dbReference type="InterPro" id="IPR026590">
    <property type="entry name" value="Ssirtuin_cat_dom"/>
</dbReference>
<evidence type="ECO:0000313" key="12">
    <source>
        <dbReference type="Proteomes" id="UP000193719"/>
    </source>
</evidence>
<feature type="compositionally biased region" description="Basic and acidic residues" evidence="9">
    <location>
        <begin position="739"/>
        <end position="753"/>
    </location>
</feature>
<feature type="compositionally biased region" description="Polar residues" evidence="9">
    <location>
        <begin position="1"/>
        <end position="21"/>
    </location>
</feature>
<evidence type="ECO:0000313" key="11">
    <source>
        <dbReference type="EMBL" id="ORX52593.1"/>
    </source>
</evidence>
<dbReference type="PANTHER" id="PTHR11085">
    <property type="entry name" value="NAD-DEPENDENT PROTEIN DEACYLASE SIRTUIN-5, MITOCHONDRIAL-RELATED"/>
    <property type="match status" value="1"/>
</dbReference>
<reference evidence="11 12" key="1">
    <citation type="submission" date="2016-08" db="EMBL/GenBank/DDBJ databases">
        <title>Genomes of anaerobic fungi encode conserved fungal cellulosomes for biomass hydrolysis.</title>
        <authorList>
            <consortium name="DOE Joint Genome Institute"/>
            <person name="Haitjema C.H."/>
            <person name="Gilmore S.P."/>
            <person name="Henske J.K."/>
            <person name="Solomon K.V."/>
            <person name="De Groot R."/>
            <person name="Kuo A."/>
            <person name="Mondo S.J."/>
            <person name="Salamov A.A."/>
            <person name="Labutti K."/>
            <person name="Zhao Z."/>
            <person name="Chiniquy J."/>
            <person name="Barry K."/>
            <person name="Brewer H.M."/>
            <person name="Purvine S.O."/>
            <person name="Wright A.T."/>
            <person name="Boxma B."/>
            <person name="Van Alen T."/>
            <person name="Hackstein J.H."/>
            <person name="Baker S.E."/>
            <person name="Grigoriev I.V."/>
            <person name="O'Malley M.A."/>
        </authorList>
    </citation>
    <scope>NUCLEOTIDE SEQUENCE [LARGE SCALE GENOMIC DNA]</scope>
    <source>
        <strain evidence="12">finn</strain>
    </source>
</reference>
<evidence type="ECO:0000256" key="1">
    <source>
        <dbReference type="ARBA" id="ARBA00001947"/>
    </source>
</evidence>
<dbReference type="InterPro" id="IPR026591">
    <property type="entry name" value="Sirtuin_cat_small_dom_sf"/>
</dbReference>
<gene>
    <name evidence="11" type="ORF">BCR36DRAFT_350089</name>
</gene>
<proteinExistence type="inferred from homology"/>
<dbReference type="GO" id="GO:0046872">
    <property type="term" value="F:metal ion binding"/>
    <property type="evidence" value="ECO:0007669"/>
    <property type="project" value="UniProtKB-KW"/>
</dbReference>
<protein>
    <submittedName>
        <fullName evidence="11">SIR2-domain-containing protein</fullName>
    </submittedName>
</protein>
<dbReference type="PANTHER" id="PTHR11085:SF6">
    <property type="entry name" value="NAD-DEPENDENT PROTEIN DEACETYLASE SIRTUIN-2"/>
    <property type="match status" value="1"/>
</dbReference>
<dbReference type="PROSITE" id="PS50305">
    <property type="entry name" value="SIRTUIN"/>
    <property type="match status" value="1"/>
</dbReference>
<dbReference type="InterPro" id="IPR003000">
    <property type="entry name" value="Sirtuin"/>
</dbReference>
<keyword evidence="8" id="KW-0175">Coiled coil</keyword>
<evidence type="ECO:0000256" key="4">
    <source>
        <dbReference type="ARBA" id="ARBA00022723"/>
    </source>
</evidence>
<dbReference type="InterPro" id="IPR029035">
    <property type="entry name" value="DHS-like_NAD/FAD-binding_dom"/>
</dbReference>
<evidence type="ECO:0000256" key="5">
    <source>
        <dbReference type="ARBA" id="ARBA00022833"/>
    </source>
</evidence>
<feature type="region of interest" description="Disordered" evidence="9">
    <location>
        <begin position="122"/>
        <end position="168"/>
    </location>
</feature>
<feature type="compositionally biased region" description="Basic and acidic residues" evidence="9">
    <location>
        <begin position="154"/>
        <end position="164"/>
    </location>
</feature>
<dbReference type="SUPFAM" id="SSF52467">
    <property type="entry name" value="DHS-like NAD/FAD-binding domain"/>
    <property type="match status" value="1"/>
</dbReference>
<feature type="compositionally biased region" description="Polar residues" evidence="9">
    <location>
        <begin position="705"/>
        <end position="723"/>
    </location>
</feature>
<feature type="compositionally biased region" description="Low complexity" evidence="9">
    <location>
        <begin position="137"/>
        <end position="152"/>
    </location>
</feature>
<keyword evidence="6" id="KW-0520">NAD</keyword>
<dbReference type="Proteomes" id="UP000193719">
    <property type="component" value="Unassembled WGS sequence"/>
</dbReference>
<comment type="caution">
    <text evidence="11">The sequence shown here is derived from an EMBL/GenBank/DDBJ whole genome shotgun (WGS) entry which is preliminary data.</text>
</comment>
<keyword evidence="5 7" id="KW-0862">Zinc</keyword>
<dbReference type="InterPro" id="IPR050134">
    <property type="entry name" value="NAD-dep_sirtuin_deacylases"/>
</dbReference>
<dbReference type="AlphaFoldDB" id="A0A1Y1VCA1"/>
<keyword evidence="12" id="KW-1185">Reference proteome</keyword>
<feature type="active site" description="Proton acceptor" evidence="7">
    <location>
        <position position="490"/>
    </location>
</feature>
<evidence type="ECO:0000256" key="9">
    <source>
        <dbReference type="SAM" id="MobiDB-lite"/>
    </source>
</evidence>
<comment type="similarity">
    <text evidence="2">Belongs to the sirtuin family. Class I subfamily.</text>
</comment>
<feature type="compositionally biased region" description="Polar residues" evidence="9">
    <location>
        <begin position="265"/>
        <end position="275"/>
    </location>
</feature>
<keyword evidence="4 7" id="KW-0479">Metal-binding</keyword>
<evidence type="ECO:0000256" key="6">
    <source>
        <dbReference type="ARBA" id="ARBA00023027"/>
    </source>
</evidence>
<dbReference type="Gene3D" id="3.40.50.1220">
    <property type="entry name" value="TPP-binding domain"/>
    <property type="match status" value="1"/>
</dbReference>
<feature type="coiled-coil region" evidence="8">
    <location>
        <begin position="656"/>
        <end position="683"/>
    </location>
</feature>
<feature type="compositionally biased region" description="Polar residues" evidence="9">
    <location>
        <begin position="854"/>
        <end position="863"/>
    </location>
</feature>
<feature type="compositionally biased region" description="Basic residues" evidence="9">
    <location>
        <begin position="125"/>
        <end position="136"/>
    </location>
</feature>
<organism evidence="11 12">
    <name type="scientific">Piromyces finnis</name>
    <dbReference type="NCBI Taxonomy" id="1754191"/>
    <lineage>
        <taxon>Eukaryota</taxon>
        <taxon>Fungi</taxon>
        <taxon>Fungi incertae sedis</taxon>
        <taxon>Chytridiomycota</taxon>
        <taxon>Chytridiomycota incertae sedis</taxon>
        <taxon>Neocallimastigomycetes</taxon>
        <taxon>Neocallimastigales</taxon>
        <taxon>Neocallimastigaceae</taxon>
        <taxon>Piromyces</taxon>
    </lineage>
</organism>
<comment type="cofactor">
    <cofactor evidence="1">
        <name>Zn(2+)</name>
        <dbReference type="ChEBI" id="CHEBI:29105"/>
    </cofactor>
</comment>
<evidence type="ECO:0000256" key="3">
    <source>
        <dbReference type="ARBA" id="ARBA00022679"/>
    </source>
</evidence>
<feature type="region of interest" description="Disordered" evidence="9">
    <location>
        <begin position="258"/>
        <end position="301"/>
    </location>
</feature>
<dbReference type="OrthoDB" id="424302at2759"/>
<feature type="compositionally biased region" description="Low complexity" evidence="9">
    <location>
        <begin position="287"/>
        <end position="298"/>
    </location>
</feature>
<feature type="domain" description="Deacetylase sirtuin-type" evidence="10">
    <location>
        <begin position="360"/>
        <end position="659"/>
    </location>
</feature>
<feature type="binding site" evidence="7">
    <location>
        <position position="532"/>
    </location>
    <ligand>
        <name>Zn(2+)</name>
        <dbReference type="ChEBI" id="CHEBI:29105"/>
    </ligand>
</feature>
<feature type="region of interest" description="Disordered" evidence="9">
    <location>
        <begin position="1"/>
        <end position="23"/>
    </location>
</feature>
<evidence type="ECO:0000256" key="7">
    <source>
        <dbReference type="PROSITE-ProRule" id="PRU00236"/>
    </source>
</evidence>
<feature type="binding site" evidence="7">
    <location>
        <position position="507"/>
    </location>
    <ligand>
        <name>Zn(2+)</name>
        <dbReference type="ChEBI" id="CHEBI:29105"/>
    </ligand>
</feature>
<dbReference type="GO" id="GO:0070403">
    <property type="term" value="F:NAD+ binding"/>
    <property type="evidence" value="ECO:0007669"/>
    <property type="project" value="InterPro"/>
</dbReference>